<dbReference type="EMBL" id="JARH01000022">
    <property type="protein sequence ID" value="EXF86241.1"/>
    <property type="molecule type" value="Genomic_DNA"/>
</dbReference>
<gene>
    <name evidence="3" type="ORF">CFIO01_02300</name>
</gene>
<dbReference type="Gene3D" id="3.40.50.300">
    <property type="entry name" value="P-loop containing nucleotide triphosphate hydrolases"/>
    <property type="match status" value="1"/>
</dbReference>
<evidence type="ECO:0000256" key="1">
    <source>
        <dbReference type="ARBA" id="ARBA00022737"/>
    </source>
</evidence>
<evidence type="ECO:0000313" key="3">
    <source>
        <dbReference type="EMBL" id="EXF86241.1"/>
    </source>
</evidence>
<dbReference type="KEGG" id="cfj:CFIO01_02300"/>
<dbReference type="InterPro" id="IPR054471">
    <property type="entry name" value="GPIID_WHD"/>
</dbReference>
<accession>A0A010S009</accession>
<dbReference type="OrthoDB" id="1577640at2759"/>
<proteinExistence type="predicted"/>
<sequence>MVTDAPTTDRALPSSTRQSTVMADAAKYTVGWICAIPVESDAAQAFLDEEHEDQPPVAQHDNNNYALGRIGNHNVVIAVLPDGEYGTNAAAAVARDMLHSFPNVRIGLMVGIGGGAPSSKHDIRLGDIVVSSRDGGKGGVFQYDFGKAIQNRDISFQHTDFLDQPPTVLRAAVSALKSRYKRKGHQLNIAVETALERWPRLRAEYSRPSAESDRLYRSDIIHPDSSDRCGSLCDSDPTHLMNRSKRGVHDDDPAIHYGLIASANQLMKDANIRDELSKKYGVLCFEMEAAGLMNHFPCLVVRGICDYSDSHKNKGWQGFAAMTAAAYAMDLLRQIPLNKVEAETPIKDVLGQIQEDLSSVHDVVIGTKCDVRAFRNDQHVEKLHRWLSPADPSTNVTRARERRHAGTGSWLLESTAFREWEAGKRQHLWLYGLAGCGKTVLSTTILDHLEETSAHLTLMFFFDFNDTRKQTLEDLLRSLAFQLYHTGTEATKILDRLFTSNDDGRRQPDVNALSACVESMLQRYPKIAVVLDALDECTTREKLLSWVGRLSSSPETKKSQLIVTGRPEAEFQREIPRLFGENNCKLLSKEAVNADIRSYVDHELHQRPDFKKKKIPYDLLDQIRSQVGDEADGMFRWAACQLDTLAKCLHPQAIKIALRNLPRDLKETYERMLQSIPPELKDDAFRLLQFLVHAERPLRVSEAVDVIATLIKKDRREFNAERRLLRDDDILRYCPSLVLIAEIERHKATVREVQLAHFSVKEYLVERSQFNLEMASSAIARTCFTYIKSIDCEFRSIKLTFPLATYAAKVTLVHAQLAESSQETFDDTATFFQEETTFKRWRYLYQPDEPWEDVPGFPEAGCLYYTCLGRLLRVSRFLVDKGADVNSRGGLYSNAL</sequence>
<dbReference type="SUPFAM" id="SSF52540">
    <property type="entry name" value="P-loop containing nucleoside triphosphate hydrolases"/>
    <property type="match status" value="1"/>
</dbReference>
<protein>
    <recommendedName>
        <fullName evidence="2">NACHT domain-containing protein</fullName>
    </recommendedName>
</protein>
<evidence type="ECO:0000313" key="4">
    <source>
        <dbReference type="Proteomes" id="UP000020467"/>
    </source>
</evidence>
<dbReference type="Pfam" id="PF22939">
    <property type="entry name" value="WHD_GPIID"/>
    <property type="match status" value="1"/>
</dbReference>
<dbReference type="InterPro" id="IPR007111">
    <property type="entry name" value="NACHT_NTPase"/>
</dbReference>
<dbReference type="SUPFAM" id="SSF53167">
    <property type="entry name" value="Purine and uridine phosphorylases"/>
    <property type="match status" value="1"/>
</dbReference>
<organism evidence="3 4">
    <name type="scientific">Colletotrichum fioriniae PJ7</name>
    <dbReference type="NCBI Taxonomy" id="1445577"/>
    <lineage>
        <taxon>Eukaryota</taxon>
        <taxon>Fungi</taxon>
        <taxon>Dikarya</taxon>
        <taxon>Ascomycota</taxon>
        <taxon>Pezizomycotina</taxon>
        <taxon>Sordariomycetes</taxon>
        <taxon>Hypocreomycetidae</taxon>
        <taxon>Glomerellales</taxon>
        <taxon>Glomerellaceae</taxon>
        <taxon>Colletotrichum</taxon>
        <taxon>Colletotrichum acutatum species complex</taxon>
    </lineage>
</organism>
<dbReference type="STRING" id="1445577.A0A010S009"/>
<dbReference type="HOGENOM" id="CLU_000288_34_2_1"/>
<reference evidence="3 4" key="1">
    <citation type="submission" date="2014-02" db="EMBL/GenBank/DDBJ databases">
        <title>The genome sequence of Colletotrichum fioriniae PJ7.</title>
        <authorList>
            <person name="Baroncelli R."/>
            <person name="Thon M.R."/>
        </authorList>
    </citation>
    <scope>NUCLEOTIDE SEQUENCE [LARGE SCALE GENOMIC DNA]</scope>
    <source>
        <strain evidence="3 4">PJ7</strain>
    </source>
</reference>
<dbReference type="PANTHER" id="PTHR46082">
    <property type="entry name" value="ATP/GTP-BINDING PROTEIN-RELATED"/>
    <property type="match status" value="1"/>
</dbReference>
<keyword evidence="4" id="KW-1185">Reference proteome</keyword>
<dbReference type="GO" id="GO:0003824">
    <property type="term" value="F:catalytic activity"/>
    <property type="evidence" value="ECO:0007669"/>
    <property type="project" value="InterPro"/>
</dbReference>
<dbReference type="Gene3D" id="3.40.50.1580">
    <property type="entry name" value="Nucleoside phosphorylase domain"/>
    <property type="match status" value="1"/>
</dbReference>
<dbReference type="InterPro" id="IPR053137">
    <property type="entry name" value="NLR-like"/>
</dbReference>
<comment type="caution">
    <text evidence="3">The sequence shown here is derived from an EMBL/GenBank/DDBJ whole genome shotgun (WGS) entry which is preliminary data.</text>
</comment>
<dbReference type="GO" id="GO:0009116">
    <property type="term" value="P:nucleoside metabolic process"/>
    <property type="evidence" value="ECO:0007669"/>
    <property type="project" value="InterPro"/>
</dbReference>
<dbReference type="PANTHER" id="PTHR46082:SF11">
    <property type="entry name" value="AAA+ ATPASE DOMAIN-CONTAINING PROTEIN-RELATED"/>
    <property type="match status" value="1"/>
</dbReference>
<keyword evidence="1" id="KW-0677">Repeat</keyword>
<dbReference type="Pfam" id="PF24883">
    <property type="entry name" value="NPHP3_N"/>
    <property type="match status" value="1"/>
</dbReference>
<dbReference type="Proteomes" id="UP000020467">
    <property type="component" value="Unassembled WGS sequence"/>
</dbReference>
<dbReference type="InterPro" id="IPR035994">
    <property type="entry name" value="Nucleoside_phosphorylase_sf"/>
</dbReference>
<evidence type="ECO:0000259" key="2">
    <source>
        <dbReference type="PROSITE" id="PS50837"/>
    </source>
</evidence>
<dbReference type="InterPro" id="IPR056884">
    <property type="entry name" value="NPHP3-like_N"/>
</dbReference>
<dbReference type="AlphaFoldDB" id="A0A010S009"/>
<feature type="domain" description="NACHT" evidence="2">
    <location>
        <begin position="426"/>
        <end position="569"/>
    </location>
</feature>
<dbReference type="PROSITE" id="PS50837">
    <property type="entry name" value="NACHT"/>
    <property type="match status" value="1"/>
</dbReference>
<dbReference type="InterPro" id="IPR027417">
    <property type="entry name" value="P-loop_NTPase"/>
</dbReference>
<dbReference type="eggNOG" id="KOG4177">
    <property type="taxonomic scope" value="Eukaryota"/>
</dbReference>
<name>A0A010S009_9PEZI</name>